<dbReference type="STRING" id="1537102.L1LG15"/>
<accession>L1LG15</accession>
<dbReference type="Gene3D" id="3.30.70.330">
    <property type="match status" value="1"/>
</dbReference>
<evidence type="ECO:0000256" key="3">
    <source>
        <dbReference type="ARBA" id="ARBA00023242"/>
    </source>
</evidence>
<dbReference type="GO" id="GO:0005730">
    <property type="term" value="C:nucleolus"/>
    <property type="evidence" value="ECO:0007669"/>
    <property type="project" value="UniProtKB-SubCell"/>
</dbReference>
<evidence type="ECO:0000256" key="2">
    <source>
        <dbReference type="ARBA" id="ARBA00022884"/>
    </source>
</evidence>
<dbReference type="InterPro" id="IPR000504">
    <property type="entry name" value="RRM_dom"/>
</dbReference>
<dbReference type="InterPro" id="IPR035979">
    <property type="entry name" value="RBD_domain_sf"/>
</dbReference>
<dbReference type="Proteomes" id="UP000031512">
    <property type="component" value="Unassembled WGS sequence"/>
</dbReference>
<evidence type="ECO:0000259" key="5">
    <source>
        <dbReference type="PROSITE" id="PS50102"/>
    </source>
</evidence>
<dbReference type="GeneID" id="15807653"/>
<organism evidence="6 7">
    <name type="scientific">Theileria equi strain WA</name>
    <dbReference type="NCBI Taxonomy" id="1537102"/>
    <lineage>
        <taxon>Eukaryota</taxon>
        <taxon>Sar</taxon>
        <taxon>Alveolata</taxon>
        <taxon>Apicomplexa</taxon>
        <taxon>Aconoidasida</taxon>
        <taxon>Piroplasmida</taxon>
        <taxon>Theileriidae</taxon>
        <taxon>Theileria</taxon>
    </lineage>
</organism>
<keyword evidence="3" id="KW-0539">Nucleus</keyword>
<dbReference type="RefSeq" id="XP_004833657.1">
    <property type="nucleotide sequence ID" value="XM_004833600.1"/>
</dbReference>
<evidence type="ECO:0000313" key="6">
    <source>
        <dbReference type="EMBL" id="EKX74205.1"/>
    </source>
</evidence>
<dbReference type="EMBL" id="ACOU01000002">
    <property type="protein sequence ID" value="EKX74205.1"/>
    <property type="molecule type" value="Genomic_DNA"/>
</dbReference>
<dbReference type="eggNOG" id="KOG4208">
    <property type="taxonomic scope" value="Eukaryota"/>
</dbReference>
<dbReference type="KEGG" id="beq:BEWA_042430"/>
<comment type="subcellular location">
    <subcellularLocation>
        <location evidence="1">Nucleus</location>
        <location evidence="1">Nucleolus</location>
    </subcellularLocation>
</comment>
<feature type="domain" description="RRM" evidence="5">
    <location>
        <begin position="14"/>
        <end position="92"/>
    </location>
</feature>
<dbReference type="PROSITE" id="PS50102">
    <property type="entry name" value="RRM"/>
    <property type="match status" value="1"/>
</dbReference>
<keyword evidence="7" id="KW-1185">Reference proteome</keyword>
<dbReference type="AlphaFoldDB" id="L1LG15"/>
<dbReference type="VEuPathDB" id="PiroplasmaDB:BEWA_042430"/>
<keyword evidence="2 4" id="KW-0694">RNA-binding</keyword>
<dbReference type="CDD" id="cd12307">
    <property type="entry name" value="RRM_NIFK_like"/>
    <property type="match status" value="1"/>
</dbReference>
<dbReference type="InterPro" id="IPR012677">
    <property type="entry name" value="Nucleotide-bd_a/b_plait_sf"/>
</dbReference>
<dbReference type="SMART" id="SM00360">
    <property type="entry name" value="RRM"/>
    <property type="match status" value="1"/>
</dbReference>
<gene>
    <name evidence="6" type="ORF">BEWA_042430</name>
</gene>
<dbReference type="PANTHER" id="PTHR46754">
    <property type="entry name" value="MKI67 FHA DOMAIN-INTERACTING NUCLEOLAR PHOSPHOPROTEIN"/>
    <property type="match status" value="1"/>
</dbReference>
<dbReference type="SUPFAM" id="SSF54928">
    <property type="entry name" value="RNA-binding domain, RBD"/>
    <property type="match status" value="1"/>
</dbReference>
<comment type="caution">
    <text evidence="6">The sequence shown here is derived from an EMBL/GenBank/DDBJ whole genome shotgun (WGS) entry which is preliminary data.</text>
</comment>
<dbReference type="Pfam" id="PF00076">
    <property type="entry name" value="RRM_1"/>
    <property type="match status" value="1"/>
</dbReference>
<dbReference type="OrthoDB" id="21467at2759"/>
<protein>
    <submittedName>
        <fullName evidence="6">Nucleolar phosphoprotein, putative</fullName>
    </submittedName>
</protein>
<evidence type="ECO:0000256" key="1">
    <source>
        <dbReference type="ARBA" id="ARBA00004604"/>
    </source>
</evidence>
<evidence type="ECO:0000313" key="7">
    <source>
        <dbReference type="Proteomes" id="UP000031512"/>
    </source>
</evidence>
<sequence>MENNVVYTNNVKKNIIYVGNLPRQLTESQIKRYFLQFGDVLKIRLMKSKKTNGSRGYAFVQFENNEIAQIAADAMNNYFIDGKSLKVHVKDDEQIVKNLFKKGKPVMSKKNKIKLLDKEKQLKEAKMKSKIEELSNSLKNGKKLELDEDAKEVISMLKTKLEKLQGKRDKFATDLYDDSIATYQNVLDAINAHIDSN</sequence>
<dbReference type="GO" id="GO:0003723">
    <property type="term" value="F:RNA binding"/>
    <property type="evidence" value="ECO:0007669"/>
    <property type="project" value="UniProtKB-UniRule"/>
</dbReference>
<proteinExistence type="predicted"/>
<name>L1LG15_THEEQ</name>
<reference evidence="6 7" key="1">
    <citation type="journal article" date="2012" name="BMC Genomics">
        <title>Comparative genomic analysis and phylogenetic position of Theileria equi.</title>
        <authorList>
            <person name="Kappmeyer L.S."/>
            <person name="Thiagarajan M."/>
            <person name="Herndon D.R."/>
            <person name="Ramsay J.D."/>
            <person name="Caler E."/>
            <person name="Djikeng A."/>
            <person name="Gillespie J.J."/>
            <person name="Lau A.O."/>
            <person name="Roalson E.H."/>
            <person name="Silva J.C."/>
            <person name="Silva M.G."/>
            <person name="Suarez C.E."/>
            <person name="Ueti M.W."/>
            <person name="Nene V.M."/>
            <person name="Mealey R.H."/>
            <person name="Knowles D.P."/>
            <person name="Brayton K.A."/>
        </authorList>
    </citation>
    <scope>NUCLEOTIDE SEQUENCE [LARGE SCALE GENOMIC DNA]</scope>
    <source>
        <strain evidence="6 7">WA</strain>
    </source>
</reference>
<evidence type="ECO:0000256" key="4">
    <source>
        <dbReference type="PROSITE-ProRule" id="PRU00176"/>
    </source>
</evidence>